<name>A0AAU7CK07_9BACT</name>
<sequence>MLDIDYIDWDDADDMGGKVQYIAAADLTVDEVEEVLYDSGHDVGVSRSTGRPAVSPRGRTARVTGPERSRSWRPSEAAKRWPR</sequence>
<dbReference type="RefSeq" id="WP_406698079.1">
    <property type="nucleotide sequence ID" value="NZ_CP155447.1"/>
</dbReference>
<evidence type="ECO:0000313" key="2">
    <source>
        <dbReference type="EMBL" id="XBH05267.1"/>
    </source>
</evidence>
<evidence type="ECO:0000256" key="1">
    <source>
        <dbReference type="SAM" id="MobiDB-lite"/>
    </source>
</evidence>
<dbReference type="AlphaFoldDB" id="A0AAU7CK07"/>
<accession>A0AAU7CK07</accession>
<organism evidence="2">
    <name type="scientific">Singulisphaera sp. Ch08</name>
    <dbReference type="NCBI Taxonomy" id="3120278"/>
    <lineage>
        <taxon>Bacteria</taxon>
        <taxon>Pseudomonadati</taxon>
        <taxon>Planctomycetota</taxon>
        <taxon>Planctomycetia</taxon>
        <taxon>Isosphaerales</taxon>
        <taxon>Isosphaeraceae</taxon>
        <taxon>Singulisphaera</taxon>
    </lineage>
</organism>
<feature type="region of interest" description="Disordered" evidence="1">
    <location>
        <begin position="39"/>
        <end position="83"/>
    </location>
</feature>
<proteinExistence type="predicted"/>
<dbReference type="EMBL" id="CP155447">
    <property type="protein sequence ID" value="XBH05267.1"/>
    <property type="molecule type" value="Genomic_DNA"/>
</dbReference>
<protein>
    <submittedName>
        <fullName evidence="2">Uncharacterized protein</fullName>
    </submittedName>
</protein>
<gene>
    <name evidence="2" type="ORF">V5E97_04400</name>
</gene>
<reference evidence="2" key="1">
    <citation type="submission" date="2024-05" db="EMBL/GenBank/DDBJ databases">
        <title>Planctomycetes of the genus Singulisphaera possess chitinolytic capabilities.</title>
        <authorList>
            <person name="Ivanova A."/>
        </authorList>
    </citation>
    <scope>NUCLEOTIDE SEQUENCE</scope>
    <source>
        <strain evidence="2">Ch08T</strain>
    </source>
</reference>